<dbReference type="PANTHER" id="PTHR44757:SF2">
    <property type="entry name" value="BIOFILM ARCHITECTURE MAINTENANCE PROTEIN MBAA"/>
    <property type="match status" value="1"/>
</dbReference>
<dbReference type="SMART" id="SM00052">
    <property type="entry name" value="EAL"/>
    <property type="match status" value="1"/>
</dbReference>
<evidence type="ECO:0000313" key="5">
    <source>
        <dbReference type="Proteomes" id="UP000245474"/>
    </source>
</evidence>
<proteinExistence type="predicted"/>
<evidence type="ECO:0000259" key="3">
    <source>
        <dbReference type="PROSITE" id="PS50883"/>
    </source>
</evidence>
<dbReference type="Gene3D" id="3.40.50.2300">
    <property type="match status" value="1"/>
</dbReference>
<dbReference type="PROSITE" id="PS50110">
    <property type="entry name" value="RESPONSE_REGULATORY"/>
    <property type="match status" value="1"/>
</dbReference>
<organism evidence="4 5">
    <name type="scientific">Sediminicurvatus halobius</name>
    <dbReference type="NCBI Taxonomy" id="2182432"/>
    <lineage>
        <taxon>Bacteria</taxon>
        <taxon>Pseudomonadati</taxon>
        <taxon>Pseudomonadota</taxon>
        <taxon>Gammaproteobacteria</taxon>
        <taxon>Chromatiales</taxon>
        <taxon>Ectothiorhodospiraceae</taxon>
        <taxon>Sediminicurvatus</taxon>
    </lineage>
</organism>
<evidence type="ECO:0000259" key="2">
    <source>
        <dbReference type="PROSITE" id="PS50110"/>
    </source>
</evidence>
<dbReference type="InterPro" id="IPR052155">
    <property type="entry name" value="Biofilm_reg_signaling"/>
</dbReference>
<keyword evidence="1" id="KW-0597">Phosphoprotein</keyword>
<sequence>MNPTAEDRPGSPWPVLVVDDEPAIHEITGMLLERMAFEGRPIELHHASSAVEARERLAARPDMALVILDVVMETDDAGLRLCRYIRETLGNREIQIVLRTGQPGQAPEREVILGYEINGYFVKTELTAQRLQSLVVCALRAWCNIRQTASLPGQGKRRASGLAEAIRSDALGYRLAPIVGLSRGQLLGIELQAQWTPGPGETLAGTDLEALAEAEGLAAPLGRRLIGEACREAVALGGAAGHGLRVSVNVPAAALAEDSLTEGVREQLKAWDLAPSALALEVAEPGLLRNLRAASTAIAELRRLRVAVIADQFGTGSCSVAQLRHLDLHGLKVASRFIEGLDRDADCAAITRSVIALAHTQSMTALAEGVNSANQWEFLRWEGCDAAQGSFPGEPMTAEQAAEWFRRPPTGHRH</sequence>
<dbReference type="Pfam" id="PF00563">
    <property type="entry name" value="EAL"/>
    <property type="match status" value="1"/>
</dbReference>
<name>A0A2U2MXR9_9GAMM</name>
<evidence type="ECO:0000256" key="1">
    <source>
        <dbReference type="PROSITE-ProRule" id="PRU00169"/>
    </source>
</evidence>
<dbReference type="Proteomes" id="UP000245474">
    <property type="component" value="Unassembled WGS sequence"/>
</dbReference>
<dbReference type="InterPro" id="IPR001789">
    <property type="entry name" value="Sig_transdc_resp-reg_receiver"/>
</dbReference>
<dbReference type="InterPro" id="IPR035919">
    <property type="entry name" value="EAL_sf"/>
</dbReference>
<evidence type="ECO:0000313" key="4">
    <source>
        <dbReference type="EMBL" id="PWG61618.1"/>
    </source>
</evidence>
<dbReference type="InterPro" id="IPR001633">
    <property type="entry name" value="EAL_dom"/>
</dbReference>
<dbReference type="EMBL" id="QFFI01000030">
    <property type="protein sequence ID" value="PWG61618.1"/>
    <property type="molecule type" value="Genomic_DNA"/>
</dbReference>
<feature type="domain" description="EAL" evidence="3">
    <location>
        <begin position="155"/>
        <end position="409"/>
    </location>
</feature>
<reference evidence="4 5" key="1">
    <citation type="submission" date="2018-05" db="EMBL/GenBank/DDBJ databases">
        <title>Spiribacter halobius sp. nov., a moderately halophilic bacterium isolated from marine solar saltern.</title>
        <authorList>
            <person name="Zheng W.-S."/>
            <person name="Lu D.-C."/>
            <person name="Du Z.-J."/>
        </authorList>
    </citation>
    <scope>NUCLEOTIDE SEQUENCE [LARGE SCALE GENOMIC DNA]</scope>
    <source>
        <strain evidence="4 5">E85</strain>
    </source>
</reference>
<dbReference type="RefSeq" id="WP_109679770.1">
    <property type="nucleotide sequence ID" value="NZ_CP086615.1"/>
</dbReference>
<accession>A0A2U2MXR9</accession>
<evidence type="ECO:0008006" key="6">
    <source>
        <dbReference type="Google" id="ProtNLM"/>
    </source>
</evidence>
<feature type="domain" description="Response regulatory" evidence="2">
    <location>
        <begin position="14"/>
        <end position="138"/>
    </location>
</feature>
<dbReference type="Pfam" id="PF00072">
    <property type="entry name" value="Response_reg"/>
    <property type="match status" value="1"/>
</dbReference>
<feature type="modified residue" description="4-aspartylphosphate" evidence="1">
    <location>
        <position position="69"/>
    </location>
</feature>
<dbReference type="PANTHER" id="PTHR44757">
    <property type="entry name" value="DIGUANYLATE CYCLASE DGCP"/>
    <property type="match status" value="1"/>
</dbReference>
<dbReference type="Gene3D" id="3.20.20.450">
    <property type="entry name" value="EAL domain"/>
    <property type="match status" value="1"/>
</dbReference>
<dbReference type="SUPFAM" id="SSF52172">
    <property type="entry name" value="CheY-like"/>
    <property type="match status" value="1"/>
</dbReference>
<dbReference type="SMART" id="SM00448">
    <property type="entry name" value="REC"/>
    <property type="match status" value="1"/>
</dbReference>
<comment type="caution">
    <text evidence="4">The sequence shown here is derived from an EMBL/GenBank/DDBJ whole genome shotgun (WGS) entry which is preliminary data.</text>
</comment>
<dbReference type="GO" id="GO:0000160">
    <property type="term" value="P:phosphorelay signal transduction system"/>
    <property type="evidence" value="ECO:0007669"/>
    <property type="project" value="InterPro"/>
</dbReference>
<dbReference type="InterPro" id="IPR011006">
    <property type="entry name" value="CheY-like_superfamily"/>
</dbReference>
<dbReference type="CDD" id="cd01948">
    <property type="entry name" value="EAL"/>
    <property type="match status" value="1"/>
</dbReference>
<dbReference type="AlphaFoldDB" id="A0A2U2MXR9"/>
<protein>
    <recommendedName>
        <fullName evidence="6">Diguanylate phosphodiesterase</fullName>
    </recommendedName>
</protein>
<dbReference type="SUPFAM" id="SSF141868">
    <property type="entry name" value="EAL domain-like"/>
    <property type="match status" value="1"/>
</dbReference>
<dbReference type="PROSITE" id="PS50883">
    <property type="entry name" value="EAL"/>
    <property type="match status" value="1"/>
</dbReference>
<dbReference type="OrthoDB" id="9802066at2"/>
<keyword evidence="5" id="KW-1185">Reference proteome</keyword>
<gene>
    <name evidence="4" type="ORF">DEM34_15640</name>
</gene>